<dbReference type="PANTHER" id="PTHR34857:SF2">
    <property type="entry name" value="SLL0384 PROTEIN"/>
    <property type="match status" value="1"/>
</dbReference>
<feature type="transmembrane region" description="Helical" evidence="7">
    <location>
        <begin position="60"/>
        <end position="79"/>
    </location>
</feature>
<evidence type="ECO:0000313" key="10">
    <source>
        <dbReference type="Proteomes" id="UP000242412"/>
    </source>
</evidence>
<dbReference type="EMBL" id="MPJJ01000010">
    <property type="protein sequence ID" value="OLV26078.1"/>
    <property type="molecule type" value="Genomic_DNA"/>
</dbReference>
<keyword evidence="5 7" id="KW-1133">Transmembrane helix</keyword>
<evidence type="ECO:0000313" key="9">
    <source>
        <dbReference type="EMBL" id="STP02818.1"/>
    </source>
</evidence>
<sequence>MNFLAIFQPHLRLIYVFLCGLIVSTMTHISTLISLNLIVFSGLLITLIRYQKSLAGYFKYWLKLNLFTLLVWLTLSWKITEQGLTLNPMGIQLALLITLRFNLILSLTRLLLIDMNESLLLQALCRLPLPEKLLHLFVLTVRYISVFSEVHKKMDMAMRARGYQPKLNGRTLFIAAQRVALLLIHALVKAEKTEMALKARGFQLHDVKKTQDKS</sequence>
<evidence type="ECO:0000256" key="7">
    <source>
        <dbReference type="SAM" id="Phobius"/>
    </source>
</evidence>
<dbReference type="CDD" id="cd16914">
    <property type="entry name" value="EcfT"/>
    <property type="match status" value="1"/>
</dbReference>
<dbReference type="EMBL" id="UGHY01000002">
    <property type="protein sequence ID" value="STP02818.1"/>
    <property type="molecule type" value="Genomic_DNA"/>
</dbReference>
<evidence type="ECO:0000256" key="6">
    <source>
        <dbReference type="ARBA" id="ARBA00023136"/>
    </source>
</evidence>
<evidence type="ECO:0000256" key="2">
    <source>
        <dbReference type="ARBA" id="ARBA00008564"/>
    </source>
</evidence>
<protein>
    <submittedName>
        <fullName evidence="8">ABC transporter permease</fullName>
    </submittedName>
    <submittedName>
        <fullName evidence="9">Cobalt transport protein</fullName>
    </submittedName>
</protein>
<evidence type="ECO:0000313" key="8">
    <source>
        <dbReference type="EMBL" id="OLV26078.1"/>
    </source>
</evidence>
<feature type="transmembrane region" description="Helical" evidence="7">
    <location>
        <begin position="15"/>
        <end position="48"/>
    </location>
</feature>
<reference evidence="8 10" key="1">
    <citation type="submission" date="2016-11" db="EMBL/GenBank/DDBJ databases">
        <title>Simultaneous identification of Haemophilus influenzae and Haemophilus haemolyticus using TaqMan real-time PCR.</title>
        <authorList>
            <person name="Price E.P."/>
            <person name="Sarovich D.S."/>
            <person name="Harris T.M."/>
            <person name="Spargo J.C."/>
            <person name="Nosworthy E."/>
            <person name="Beissbarth J."/>
            <person name="Chang A.B."/>
            <person name="Smith-Vaughan H.C."/>
        </authorList>
    </citation>
    <scope>NUCLEOTIDE SEQUENCE [LARGE SCALE GENOMIC DNA]</scope>
    <source>
        <strain evidence="8 10">60884 B Hi-2</strain>
    </source>
</reference>
<dbReference type="InterPro" id="IPR003339">
    <property type="entry name" value="ABC/ECF_trnsptr_transmembrane"/>
</dbReference>
<keyword evidence="4 7" id="KW-0812">Transmembrane</keyword>
<name>A0A1R0E661_HAEPA</name>
<evidence type="ECO:0000256" key="4">
    <source>
        <dbReference type="ARBA" id="ARBA00022692"/>
    </source>
</evidence>
<organism evidence="9 11">
    <name type="scientific">Haemophilus parainfluenzae</name>
    <dbReference type="NCBI Taxonomy" id="729"/>
    <lineage>
        <taxon>Bacteria</taxon>
        <taxon>Pseudomonadati</taxon>
        <taxon>Pseudomonadota</taxon>
        <taxon>Gammaproteobacteria</taxon>
        <taxon>Pasteurellales</taxon>
        <taxon>Pasteurellaceae</taxon>
        <taxon>Haemophilus</taxon>
    </lineage>
</organism>
<reference evidence="9 11" key="2">
    <citation type="submission" date="2018-06" db="EMBL/GenBank/DDBJ databases">
        <authorList>
            <consortium name="Pathogen Informatics"/>
            <person name="Doyle S."/>
        </authorList>
    </citation>
    <scope>NUCLEOTIDE SEQUENCE [LARGE SCALE GENOMIC DNA]</scope>
    <source>
        <strain evidence="9 11">NCTC10672</strain>
    </source>
</reference>
<dbReference type="PANTHER" id="PTHR34857">
    <property type="entry name" value="SLL0384 PROTEIN"/>
    <property type="match status" value="1"/>
</dbReference>
<feature type="transmembrane region" description="Helical" evidence="7">
    <location>
        <begin position="91"/>
        <end position="112"/>
    </location>
</feature>
<keyword evidence="6 7" id="KW-0472">Membrane</keyword>
<evidence type="ECO:0000256" key="3">
    <source>
        <dbReference type="ARBA" id="ARBA00022475"/>
    </source>
</evidence>
<comment type="similarity">
    <text evidence="2">Belongs to the CbiQ family.</text>
</comment>
<dbReference type="AlphaFoldDB" id="A0A1R0E661"/>
<dbReference type="RefSeq" id="WP_075876022.1">
    <property type="nucleotide sequence ID" value="NZ_MPJJ01000010.1"/>
</dbReference>
<accession>A0A1R0E661</accession>
<keyword evidence="3" id="KW-1003">Cell membrane</keyword>
<proteinExistence type="inferred from homology"/>
<evidence type="ECO:0000256" key="1">
    <source>
        <dbReference type="ARBA" id="ARBA00004141"/>
    </source>
</evidence>
<evidence type="ECO:0000313" key="11">
    <source>
        <dbReference type="Proteomes" id="UP000254186"/>
    </source>
</evidence>
<comment type="subcellular location">
    <subcellularLocation>
        <location evidence="1">Membrane</location>
        <topology evidence="1">Multi-pass membrane protein</topology>
    </subcellularLocation>
</comment>
<evidence type="ECO:0000256" key="5">
    <source>
        <dbReference type="ARBA" id="ARBA00022989"/>
    </source>
</evidence>
<dbReference type="GO" id="GO:0005886">
    <property type="term" value="C:plasma membrane"/>
    <property type="evidence" value="ECO:0007669"/>
    <property type="project" value="UniProtKB-ARBA"/>
</dbReference>
<dbReference type="Proteomes" id="UP000254186">
    <property type="component" value="Unassembled WGS sequence"/>
</dbReference>
<dbReference type="Pfam" id="PF02361">
    <property type="entry name" value="CbiQ"/>
    <property type="match status" value="1"/>
</dbReference>
<dbReference type="InterPro" id="IPR051611">
    <property type="entry name" value="ECF_transporter_component"/>
</dbReference>
<dbReference type="Proteomes" id="UP000242412">
    <property type="component" value="Unassembled WGS sequence"/>
</dbReference>
<gene>
    <name evidence="8" type="ORF">BSO15_08595</name>
    <name evidence="9" type="ORF">NCTC10672_00220</name>
</gene>